<dbReference type="AlphaFoldDB" id="A0A448WXJ9"/>
<sequence>MTPSSDDVHHLMGASSARFHPKRGWRSRGPRQPKRRIRAKWLQNNAINPSSFSGQIDQRISSLGTFIRNESAPNNNCGQVTIYGINSYRENAISFRNILFYAVTAYKVM</sequence>
<reference evidence="2" key="1">
    <citation type="submission" date="2018-11" db="EMBL/GenBank/DDBJ databases">
        <authorList>
            <consortium name="Pathogen Informatics"/>
        </authorList>
    </citation>
    <scope>NUCLEOTIDE SEQUENCE</scope>
</reference>
<evidence type="ECO:0000256" key="1">
    <source>
        <dbReference type="SAM" id="MobiDB-lite"/>
    </source>
</evidence>
<accession>A0A448WXJ9</accession>
<name>A0A448WXJ9_9PLAT</name>
<feature type="compositionally biased region" description="Basic residues" evidence="1">
    <location>
        <begin position="19"/>
        <end position="36"/>
    </location>
</feature>
<evidence type="ECO:0000313" key="3">
    <source>
        <dbReference type="Proteomes" id="UP000784294"/>
    </source>
</evidence>
<dbReference type="Proteomes" id="UP000784294">
    <property type="component" value="Unassembled WGS sequence"/>
</dbReference>
<protein>
    <submittedName>
        <fullName evidence="2">Uncharacterized protein</fullName>
    </submittedName>
</protein>
<organism evidence="2 3">
    <name type="scientific">Protopolystoma xenopodis</name>
    <dbReference type="NCBI Taxonomy" id="117903"/>
    <lineage>
        <taxon>Eukaryota</taxon>
        <taxon>Metazoa</taxon>
        <taxon>Spiralia</taxon>
        <taxon>Lophotrochozoa</taxon>
        <taxon>Platyhelminthes</taxon>
        <taxon>Monogenea</taxon>
        <taxon>Polyopisthocotylea</taxon>
        <taxon>Polystomatidea</taxon>
        <taxon>Polystomatidae</taxon>
        <taxon>Protopolystoma</taxon>
    </lineage>
</organism>
<proteinExistence type="predicted"/>
<feature type="region of interest" description="Disordered" evidence="1">
    <location>
        <begin position="1"/>
        <end position="36"/>
    </location>
</feature>
<comment type="caution">
    <text evidence="2">The sequence shown here is derived from an EMBL/GenBank/DDBJ whole genome shotgun (WGS) entry which is preliminary data.</text>
</comment>
<feature type="compositionally biased region" description="Basic and acidic residues" evidence="1">
    <location>
        <begin position="1"/>
        <end position="10"/>
    </location>
</feature>
<dbReference type="EMBL" id="CAAALY010057756">
    <property type="protein sequence ID" value="VEL22662.1"/>
    <property type="molecule type" value="Genomic_DNA"/>
</dbReference>
<keyword evidence="3" id="KW-1185">Reference proteome</keyword>
<evidence type="ECO:0000313" key="2">
    <source>
        <dbReference type="EMBL" id="VEL22662.1"/>
    </source>
</evidence>
<gene>
    <name evidence="2" type="ORF">PXEA_LOCUS16102</name>
</gene>